<reference evidence="3 4" key="2">
    <citation type="submission" date="2020-07" db="EMBL/GenBank/DDBJ databases">
        <title>Genome assembly of wild tea tree DASZ reveals pedigree and selection history of tea varieties.</title>
        <authorList>
            <person name="Zhang W."/>
        </authorList>
    </citation>
    <scope>NUCLEOTIDE SEQUENCE [LARGE SCALE GENOMIC DNA]</scope>
    <source>
        <strain evidence="4">cv. G240</strain>
        <tissue evidence="3">Leaf</tissue>
    </source>
</reference>
<reference evidence="4" key="1">
    <citation type="journal article" date="2020" name="Nat. Commun.">
        <title>Genome assembly of wild tea tree DASZ reveals pedigree and selection history of tea varieties.</title>
        <authorList>
            <person name="Zhang W."/>
            <person name="Zhang Y."/>
            <person name="Qiu H."/>
            <person name="Guo Y."/>
            <person name="Wan H."/>
            <person name="Zhang X."/>
            <person name="Scossa F."/>
            <person name="Alseekh S."/>
            <person name="Zhang Q."/>
            <person name="Wang P."/>
            <person name="Xu L."/>
            <person name="Schmidt M.H."/>
            <person name="Jia X."/>
            <person name="Li D."/>
            <person name="Zhu A."/>
            <person name="Guo F."/>
            <person name="Chen W."/>
            <person name="Ni D."/>
            <person name="Usadel B."/>
            <person name="Fernie A.R."/>
            <person name="Wen W."/>
        </authorList>
    </citation>
    <scope>NUCLEOTIDE SEQUENCE [LARGE SCALE GENOMIC DNA]</scope>
    <source>
        <strain evidence="4">cv. G240</strain>
    </source>
</reference>
<proteinExistence type="predicted"/>
<accession>A0A7J7HEF1</accession>
<evidence type="ECO:0000256" key="1">
    <source>
        <dbReference type="SAM" id="MobiDB-lite"/>
    </source>
</evidence>
<dbReference type="Proteomes" id="UP000593564">
    <property type="component" value="Unassembled WGS sequence"/>
</dbReference>
<feature type="chain" id="PRO_5029749492" evidence="2">
    <location>
        <begin position="30"/>
        <end position="105"/>
    </location>
</feature>
<gene>
    <name evidence="3" type="ORF">HYC85_009227</name>
</gene>
<feature type="signal peptide" evidence="2">
    <location>
        <begin position="1"/>
        <end position="29"/>
    </location>
</feature>
<name>A0A7J7HEF1_CAMSI</name>
<protein>
    <submittedName>
        <fullName evidence="3">Uncharacterized protein</fullName>
    </submittedName>
</protein>
<evidence type="ECO:0000256" key="2">
    <source>
        <dbReference type="SAM" id="SignalP"/>
    </source>
</evidence>
<keyword evidence="4" id="KW-1185">Reference proteome</keyword>
<evidence type="ECO:0000313" key="3">
    <source>
        <dbReference type="EMBL" id="KAF5951283.1"/>
    </source>
</evidence>
<dbReference type="AlphaFoldDB" id="A0A7J7HEF1"/>
<organism evidence="3 4">
    <name type="scientific">Camellia sinensis</name>
    <name type="common">Tea plant</name>
    <name type="synonym">Thea sinensis</name>
    <dbReference type="NCBI Taxonomy" id="4442"/>
    <lineage>
        <taxon>Eukaryota</taxon>
        <taxon>Viridiplantae</taxon>
        <taxon>Streptophyta</taxon>
        <taxon>Embryophyta</taxon>
        <taxon>Tracheophyta</taxon>
        <taxon>Spermatophyta</taxon>
        <taxon>Magnoliopsida</taxon>
        <taxon>eudicotyledons</taxon>
        <taxon>Gunneridae</taxon>
        <taxon>Pentapetalae</taxon>
        <taxon>asterids</taxon>
        <taxon>Ericales</taxon>
        <taxon>Theaceae</taxon>
        <taxon>Camellia</taxon>
    </lineage>
</organism>
<feature type="region of interest" description="Disordered" evidence="1">
    <location>
        <begin position="86"/>
        <end position="105"/>
    </location>
</feature>
<sequence>MVMWNVMPVSWMVILGHFELLERCQQVSGMVSNCCFVGQGTNVGVNIAGSNTFHSLVTKRANRQREKYKSMLDDAKAMKAEIDGELSSSTRANVALSGPKTEAIK</sequence>
<comment type="caution">
    <text evidence="3">The sequence shown here is derived from an EMBL/GenBank/DDBJ whole genome shotgun (WGS) entry which is preliminary data.</text>
</comment>
<evidence type="ECO:0000313" key="4">
    <source>
        <dbReference type="Proteomes" id="UP000593564"/>
    </source>
</evidence>
<dbReference type="EMBL" id="JACBKZ010000004">
    <property type="protein sequence ID" value="KAF5951283.1"/>
    <property type="molecule type" value="Genomic_DNA"/>
</dbReference>
<keyword evidence="2" id="KW-0732">Signal</keyword>